<dbReference type="InterPro" id="IPR017896">
    <property type="entry name" value="4Fe4S_Fe-S-bd"/>
</dbReference>
<dbReference type="PROSITE" id="PS51379">
    <property type="entry name" value="4FE4S_FER_2"/>
    <property type="match status" value="1"/>
</dbReference>
<dbReference type="AlphaFoldDB" id="A0A3S9V6X0"/>
<evidence type="ECO:0000313" key="3">
    <source>
        <dbReference type="Proteomes" id="UP000270678"/>
    </source>
</evidence>
<organism evidence="2 3">
    <name type="scientific">Paenibacillus lutimineralis</name>
    <dbReference type="NCBI Taxonomy" id="2707005"/>
    <lineage>
        <taxon>Bacteria</taxon>
        <taxon>Bacillati</taxon>
        <taxon>Bacillota</taxon>
        <taxon>Bacilli</taxon>
        <taxon>Bacillales</taxon>
        <taxon>Paenibacillaceae</taxon>
        <taxon>Paenibacillus</taxon>
    </lineage>
</organism>
<dbReference type="InterPro" id="IPR010693">
    <property type="entry name" value="Divergent_4Fe-4S_mono-cluster"/>
</dbReference>
<evidence type="ECO:0000313" key="2">
    <source>
        <dbReference type="EMBL" id="AZS18249.1"/>
    </source>
</evidence>
<dbReference type="Gene3D" id="3.30.70.20">
    <property type="match status" value="1"/>
</dbReference>
<reference evidence="3" key="1">
    <citation type="submission" date="2018-12" db="EMBL/GenBank/DDBJ databases">
        <title>Complete genome sequence of Paenibacillus sp. MBLB1234.</title>
        <authorList>
            <person name="Nam Y.-D."/>
            <person name="Kang J."/>
            <person name="Chung W.-H."/>
            <person name="Park Y.S."/>
        </authorList>
    </citation>
    <scope>NUCLEOTIDE SEQUENCE [LARGE SCALE GENOMIC DNA]</scope>
    <source>
        <strain evidence="3">MBLB1234</strain>
    </source>
</reference>
<dbReference type="OrthoDB" id="9793389at2"/>
<keyword evidence="3" id="KW-1185">Reference proteome</keyword>
<accession>A0A3S9V6X0</accession>
<dbReference type="EMBL" id="CP034346">
    <property type="protein sequence ID" value="AZS18249.1"/>
    <property type="molecule type" value="Genomic_DNA"/>
</dbReference>
<dbReference type="Pfam" id="PF06902">
    <property type="entry name" value="Fer4_19"/>
    <property type="match status" value="1"/>
</dbReference>
<evidence type="ECO:0000259" key="1">
    <source>
        <dbReference type="PROSITE" id="PS51379"/>
    </source>
</evidence>
<protein>
    <recommendedName>
        <fullName evidence="1">4Fe-4S ferredoxin-type domain-containing protein</fullName>
    </recommendedName>
</protein>
<name>A0A3S9V6X0_9BACL</name>
<dbReference type="SUPFAM" id="SSF54862">
    <property type="entry name" value="4Fe-4S ferredoxins"/>
    <property type="match status" value="1"/>
</dbReference>
<proteinExistence type="predicted"/>
<gene>
    <name evidence="2" type="ORF">EI981_11445</name>
</gene>
<dbReference type="KEGG" id="plut:EI981_11445"/>
<feature type="domain" description="4Fe-4S ferredoxin-type" evidence="1">
    <location>
        <begin position="12"/>
        <end position="40"/>
    </location>
</feature>
<dbReference type="Proteomes" id="UP000270678">
    <property type="component" value="Chromosome"/>
</dbReference>
<sequence>MMSKKVYKGEEIEVYFDAEKCIHSGICVKGMPEVFDLKKRPWVNTVGASADKITAHIDTCPSGALTYKWHTKPSDTETEKE</sequence>